<gene>
    <name evidence="1" type="ORF">IWX90DRAFT_250330</name>
</gene>
<dbReference type="EMBL" id="JBBWUH010000006">
    <property type="protein sequence ID" value="KAK8164151.1"/>
    <property type="molecule type" value="Genomic_DNA"/>
</dbReference>
<name>A0ABR1XRL3_9PEZI</name>
<accession>A0ABR1XRL3</accession>
<evidence type="ECO:0000313" key="2">
    <source>
        <dbReference type="Proteomes" id="UP001456524"/>
    </source>
</evidence>
<protein>
    <submittedName>
        <fullName evidence="1">Uncharacterized protein</fullName>
    </submittedName>
</protein>
<organism evidence="1 2">
    <name type="scientific">Phyllosticta citrichinensis</name>
    <dbReference type="NCBI Taxonomy" id="1130410"/>
    <lineage>
        <taxon>Eukaryota</taxon>
        <taxon>Fungi</taxon>
        <taxon>Dikarya</taxon>
        <taxon>Ascomycota</taxon>
        <taxon>Pezizomycotina</taxon>
        <taxon>Dothideomycetes</taxon>
        <taxon>Dothideomycetes incertae sedis</taxon>
        <taxon>Botryosphaeriales</taxon>
        <taxon>Phyllostictaceae</taxon>
        <taxon>Phyllosticta</taxon>
    </lineage>
</organism>
<keyword evidence="2" id="KW-1185">Reference proteome</keyword>
<reference evidence="1 2" key="1">
    <citation type="journal article" date="2022" name="G3 (Bethesda)">
        <title>Enemy or ally: a genomic approach to elucidate the lifestyle of Phyllosticta citrichinaensis.</title>
        <authorList>
            <person name="Buijs V.A."/>
            <person name="Groenewald J.Z."/>
            <person name="Haridas S."/>
            <person name="LaButti K.M."/>
            <person name="Lipzen A."/>
            <person name="Martin F.M."/>
            <person name="Barry K."/>
            <person name="Grigoriev I.V."/>
            <person name="Crous P.W."/>
            <person name="Seidl M.F."/>
        </authorList>
    </citation>
    <scope>NUCLEOTIDE SEQUENCE [LARGE SCALE GENOMIC DNA]</scope>
    <source>
        <strain evidence="1 2">CBS 129764</strain>
    </source>
</reference>
<sequence length="259" mass="28897">MPHAGSIFAGRYRRAGWHTAAARLWIRFLPGGEILGIGARLPLDRRWRCTVLKVRMSRRRVFLLPSPHDSLRHHASLFQRRVDVFPQPLSSPLRGEIRTVRRNHVQGIPTLKFLPLTMLAEPLLAVRLLIAAALVASVAAGCQETCNAAYSNCLMSCQSNPACINPCQRSTCKIDLVSGKDARTPVHCSKHLMLPVRRVLVTLLAIAGSATVGVERNETGSVLLLPWLRFESRRLPSQLRLRSCRSLLQPCRSGESIFF</sequence>
<dbReference type="Proteomes" id="UP001456524">
    <property type="component" value="Unassembled WGS sequence"/>
</dbReference>
<proteinExistence type="predicted"/>
<comment type="caution">
    <text evidence="1">The sequence shown here is derived from an EMBL/GenBank/DDBJ whole genome shotgun (WGS) entry which is preliminary data.</text>
</comment>
<evidence type="ECO:0000313" key="1">
    <source>
        <dbReference type="EMBL" id="KAK8164151.1"/>
    </source>
</evidence>